<sequence>MGWGIRRAALAAAVVAGSAVLVAGGSVGGVHADPGAPVSEQQLVDQINAGRQVATHPGRATAVTATGSAGAAGSRSTVAAGEGPEVTAALAAFGYGLLHPNAAPPGANDWNCRPTPQHPRPVVLMHGSWMNAYDNFAYLSPRIKRAGFCVFAMNYGQAGVLEGGGLGPLLPGRNAVGPMAESSRQLADFVDVVLAATGADSVDIVAHSQGGTVSDQYLKFDGGAGKVTKLVTLGATHHGTSLLGIAALGRAINNLGLDILGFNQLFVGPANIEQVFGSPFLTRLNAEGDTIPGVDYTVIGTRWDEIVNPYDWTFLQPGPGATVTNLTLQEGCEQDLSDHLTMMYSPRATSMVLRALDPGAHPSLVCTFNPWLLGGGGSL</sequence>
<evidence type="ECO:0000313" key="2">
    <source>
        <dbReference type="EMBL" id="NEW45587.1"/>
    </source>
</evidence>
<keyword evidence="5" id="KW-1185">Reference proteome</keyword>
<dbReference type="EMBL" id="JAAGUX010000014">
    <property type="protein sequence ID" value="NEW56194.1"/>
    <property type="molecule type" value="Genomic_DNA"/>
</dbReference>
<evidence type="ECO:0000313" key="3">
    <source>
        <dbReference type="EMBL" id="NEW56194.1"/>
    </source>
</evidence>
<dbReference type="GO" id="GO:0016787">
    <property type="term" value="F:hydrolase activity"/>
    <property type="evidence" value="ECO:0007669"/>
    <property type="project" value="UniProtKB-KW"/>
</dbReference>
<name>A0A6P1D530_9NOCA</name>
<gene>
    <name evidence="2" type="ORF">GV789_14155</name>
    <name evidence="3" type="ORF">GV794_11105</name>
</gene>
<evidence type="ECO:0000313" key="4">
    <source>
        <dbReference type="Proteomes" id="UP000468928"/>
    </source>
</evidence>
<dbReference type="Gene3D" id="3.40.50.1820">
    <property type="entry name" value="alpha/beta hydrolase"/>
    <property type="match status" value="1"/>
</dbReference>
<keyword evidence="2" id="KW-0378">Hydrolase</keyword>
<accession>A0A6P1D530</accession>
<dbReference type="EMBL" id="JAAGUZ010000034">
    <property type="protein sequence ID" value="NEW45587.1"/>
    <property type="molecule type" value="Genomic_DNA"/>
</dbReference>
<feature type="signal peptide" evidence="1">
    <location>
        <begin position="1"/>
        <end position="32"/>
    </location>
</feature>
<dbReference type="RefSeq" id="WP_163829161.1">
    <property type="nucleotide sequence ID" value="NZ_JAAGUX010000014.1"/>
</dbReference>
<protein>
    <submittedName>
        <fullName evidence="2">Alpha/beta fold hydrolase</fullName>
    </submittedName>
</protein>
<evidence type="ECO:0000256" key="1">
    <source>
        <dbReference type="SAM" id="SignalP"/>
    </source>
</evidence>
<dbReference type="Proteomes" id="UP000468928">
    <property type="component" value="Unassembled WGS sequence"/>
</dbReference>
<proteinExistence type="predicted"/>
<organism evidence="2 4">
    <name type="scientific">Nocardia cyriacigeorgica</name>
    <dbReference type="NCBI Taxonomy" id="135487"/>
    <lineage>
        <taxon>Bacteria</taxon>
        <taxon>Bacillati</taxon>
        <taxon>Actinomycetota</taxon>
        <taxon>Actinomycetes</taxon>
        <taxon>Mycobacteriales</taxon>
        <taxon>Nocardiaceae</taxon>
        <taxon>Nocardia</taxon>
    </lineage>
</organism>
<dbReference type="Proteomes" id="UP000470876">
    <property type="component" value="Unassembled WGS sequence"/>
</dbReference>
<dbReference type="AlphaFoldDB" id="A0A6P1D530"/>
<comment type="caution">
    <text evidence="2">The sequence shown here is derived from an EMBL/GenBank/DDBJ whole genome shotgun (WGS) entry which is preliminary data.</text>
</comment>
<feature type="chain" id="PRO_5026769226" evidence="1">
    <location>
        <begin position="33"/>
        <end position="379"/>
    </location>
</feature>
<dbReference type="SUPFAM" id="SSF53474">
    <property type="entry name" value="alpha/beta-Hydrolases"/>
    <property type="match status" value="1"/>
</dbReference>
<dbReference type="GO" id="GO:0016042">
    <property type="term" value="P:lipid catabolic process"/>
    <property type="evidence" value="ECO:0007669"/>
    <property type="project" value="InterPro"/>
</dbReference>
<dbReference type="InterPro" id="IPR002918">
    <property type="entry name" value="Lipase_EstA/Esterase_EstB"/>
</dbReference>
<keyword evidence="1" id="KW-0732">Signal</keyword>
<reference evidence="4 5" key="1">
    <citation type="submission" date="2020-01" db="EMBL/GenBank/DDBJ databases">
        <title>Genetics and antimicrobial susceptibilities of Nocardia species isolated from the soil; a comparison with species isolated from humans.</title>
        <authorList>
            <person name="Carrasco G."/>
            <person name="Monzon S."/>
            <person name="Sansegundo M."/>
            <person name="Garcia E."/>
            <person name="Garrido N."/>
            <person name="Medina M.J."/>
            <person name="Villalon P."/>
            <person name="Ramirez-Arocha A.C."/>
            <person name="Jimenez P."/>
            <person name="Cuesta I."/>
            <person name="Valdezate S."/>
        </authorList>
    </citation>
    <scope>NUCLEOTIDE SEQUENCE [LARGE SCALE GENOMIC DNA]</scope>
    <source>
        <strain evidence="2 4">CNM20110639</strain>
        <strain evidence="3 5">CNM20110649</strain>
    </source>
</reference>
<dbReference type="InterPro" id="IPR029058">
    <property type="entry name" value="AB_hydrolase_fold"/>
</dbReference>
<evidence type="ECO:0000313" key="5">
    <source>
        <dbReference type="Proteomes" id="UP000470876"/>
    </source>
</evidence>
<dbReference type="Pfam" id="PF01674">
    <property type="entry name" value="Lipase_2"/>
    <property type="match status" value="1"/>
</dbReference>